<dbReference type="OrthoDB" id="9985428at2759"/>
<name>A0A814XSA4_9BILA</name>
<dbReference type="Proteomes" id="UP000677228">
    <property type="component" value="Unassembled WGS sequence"/>
</dbReference>
<dbReference type="Pfam" id="PF10021">
    <property type="entry name" value="PARG_cat_microb"/>
    <property type="match status" value="1"/>
</dbReference>
<dbReference type="InterPro" id="IPR019261">
    <property type="entry name" value="PARG_cat_microbial"/>
</dbReference>
<dbReference type="EMBL" id="CAJNOQ010009259">
    <property type="protein sequence ID" value="CAF1219811.1"/>
    <property type="molecule type" value="Genomic_DNA"/>
</dbReference>
<reference evidence="3" key="1">
    <citation type="submission" date="2021-02" db="EMBL/GenBank/DDBJ databases">
        <authorList>
            <person name="Nowell W R."/>
        </authorList>
    </citation>
    <scope>NUCLEOTIDE SEQUENCE</scope>
</reference>
<feature type="domain" description="Microbial-type PARG catalytic" evidence="1">
    <location>
        <begin position="443"/>
        <end position="560"/>
    </location>
</feature>
<dbReference type="Proteomes" id="UP000682733">
    <property type="component" value="Unassembled WGS sequence"/>
</dbReference>
<keyword evidence="6" id="KW-1185">Reference proteome</keyword>
<dbReference type="Proteomes" id="UP000663829">
    <property type="component" value="Unassembled WGS sequence"/>
</dbReference>
<evidence type="ECO:0000313" key="5">
    <source>
        <dbReference type="EMBL" id="CAF3987040.1"/>
    </source>
</evidence>
<dbReference type="EMBL" id="CAJOBA010034518">
    <property type="protein sequence ID" value="CAF3987040.1"/>
    <property type="molecule type" value="Genomic_DNA"/>
</dbReference>
<evidence type="ECO:0000313" key="6">
    <source>
        <dbReference type="Proteomes" id="UP000663829"/>
    </source>
</evidence>
<accession>A0A814XSA4</accession>
<dbReference type="EMBL" id="CAJOBC010009262">
    <property type="protein sequence ID" value="CAF3983342.1"/>
    <property type="molecule type" value="Genomic_DNA"/>
</dbReference>
<dbReference type="AlphaFoldDB" id="A0A814XSA4"/>
<protein>
    <recommendedName>
        <fullName evidence="1">Microbial-type PARG catalytic domain-containing protein</fullName>
    </recommendedName>
</protein>
<proteinExistence type="predicted"/>
<dbReference type="EMBL" id="CAJNOK010012994">
    <property type="protein sequence ID" value="CAF1175849.1"/>
    <property type="molecule type" value="Genomic_DNA"/>
</dbReference>
<evidence type="ECO:0000313" key="3">
    <source>
        <dbReference type="EMBL" id="CAF1219811.1"/>
    </source>
</evidence>
<dbReference type="PANTHER" id="PTHR35596:SF1">
    <property type="entry name" value="MICROBIAL-TYPE PARG CATALYTIC DOMAIN-CONTAINING PROTEIN"/>
    <property type="match status" value="1"/>
</dbReference>
<organism evidence="3 6">
    <name type="scientific">Didymodactylos carnosus</name>
    <dbReference type="NCBI Taxonomy" id="1234261"/>
    <lineage>
        <taxon>Eukaryota</taxon>
        <taxon>Metazoa</taxon>
        <taxon>Spiralia</taxon>
        <taxon>Gnathifera</taxon>
        <taxon>Rotifera</taxon>
        <taxon>Eurotatoria</taxon>
        <taxon>Bdelloidea</taxon>
        <taxon>Philodinida</taxon>
        <taxon>Philodinidae</taxon>
        <taxon>Didymodactylos</taxon>
    </lineage>
</organism>
<comment type="caution">
    <text evidence="3">The sequence shown here is derived from an EMBL/GenBank/DDBJ whole genome shotgun (WGS) entry which is preliminary data.</text>
</comment>
<evidence type="ECO:0000313" key="4">
    <source>
        <dbReference type="EMBL" id="CAF3983342.1"/>
    </source>
</evidence>
<gene>
    <name evidence="3" type="ORF">GPM918_LOCUS24630</name>
    <name evidence="2" type="ORF">OVA965_LOCUS22807</name>
    <name evidence="4" type="ORF">SRO942_LOCUS24633</name>
    <name evidence="5" type="ORF">TMI583_LOCUS23521</name>
</gene>
<sequence length="579" mass="66203">MQYWRTKSRPRRRKPFCIHTKLLIINTSESEFSQAIRNRLRVAHGLQVKQVKCSFDLDVGIVQLNNDEDKETLLNDIRSIVLLNNQGTITFVETIQLTSYVVVDIENIRNLPSAEELSHRWCQVFGGGGTSTFQPLSVYFPNIIKVTSYSTEELQAAINNSVFTISNGQIAHVYVNRDCSYLEDIHNSSENIDTDLLFCYIITQLDMTEQERMNKDMCQEKAEQLYKTIKEKTLSSSMKQLKSSLFIQLSKESGTAVILASKNRSNLARTQKFMSMTLVNVFGHYIPKGEKLACRLVVKNIPMNVSIDMIKIHPIFKNNIRRINLISAEQSAAVIYLGDEAVLDKCLKVGAIEIDHSPLHLVPYSAAMTDDPSRRTINVQNWYGRKMLECKPDIAAFAHDHVIFKYKWDPDIWLEQFKAVSNKDTNKQHDTIRRMLRVTVMLNTLATIRKGKYSLKDGKTEVILQQQQMKTIVYNHKSKLLKLSSQSTIKIPFQSTRVRIINEDCVVSYANLAAQGFNPLLLNMANATSPGGGYPRGDGAQEENLFRRSDYCISLEYFLDHDHPHVQHQRLISNTEAKK</sequence>
<dbReference type="Proteomes" id="UP000681722">
    <property type="component" value="Unassembled WGS sequence"/>
</dbReference>
<evidence type="ECO:0000259" key="1">
    <source>
        <dbReference type="Pfam" id="PF10021"/>
    </source>
</evidence>
<dbReference type="PANTHER" id="PTHR35596">
    <property type="entry name" value="DUF2263 DOMAIN-CONTAINING PROTEIN"/>
    <property type="match status" value="1"/>
</dbReference>
<dbReference type="InterPro" id="IPR043472">
    <property type="entry name" value="Macro_dom-like"/>
</dbReference>
<evidence type="ECO:0000313" key="2">
    <source>
        <dbReference type="EMBL" id="CAF1175849.1"/>
    </source>
</evidence>
<dbReference type="Gene3D" id="3.40.220.10">
    <property type="entry name" value="Leucine Aminopeptidase, subunit E, domain 1"/>
    <property type="match status" value="1"/>
</dbReference>